<gene>
    <name evidence="1" type="ORF">HGG74_15705</name>
</gene>
<sequence length="89" mass="9591">MTETQPPKRQRAAVVLFVDSESGADEQDLAAIVKGALFQAGIRENGLTATIRGTEHHVRIVDVVEAGTAARNGYLWTGITSKAWSQRGL</sequence>
<proteinExistence type="predicted"/>
<dbReference type="RefSeq" id="WP_168487870.1">
    <property type="nucleotide sequence ID" value="NZ_JAAZSQ010000018.1"/>
</dbReference>
<organism evidence="1 2">
    <name type="scientific">Arthrobacter mobilis</name>
    <dbReference type="NCBI Taxonomy" id="2724944"/>
    <lineage>
        <taxon>Bacteria</taxon>
        <taxon>Bacillati</taxon>
        <taxon>Actinomycetota</taxon>
        <taxon>Actinomycetes</taxon>
        <taxon>Micrococcales</taxon>
        <taxon>Micrococcaceae</taxon>
        <taxon>Arthrobacter</taxon>
    </lineage>
</organism>
<name>A0A7X6HH66_9MICC</name>
<accession>A0A7X6HH66</accession>
<dbReference type="EMBL" id="JAAZSQ010000018">
    <property type="protein sequence ID" value="NKX55956.1"/>
    <property type="molecule type" value="Genomic_DNA"/>
</dbReference>
<reference evidence="1 2" key="1">
    <citation type="submission" date="2020-04" db="EMBL/GenBank/DDBJ databases">
        <title>Arthrobacter sp. nov.</title>
        <authorList>
            <person name="Liu S."/>
        </authorList>
    </citation>
    <scope>NUCLEOTIDE SEQUENCE [LARGE SCALE GENOMIC DNA]</scope>
    <source>
        <strain evidence="1 2">E918</strain>
    </source>
</reference>
<protein>
    <submittedName>
        <fullName evidence="1">Uncharacterized protein</fullName>
    </submittedName>
</protein>
<evidence type="ECO:0000313" key="1">
    <source>
        <dbReference type="EMBL" id="NKX55956.1"/>
    </source>
</evidence>
<evidence type="ECO:0000313" key="2">
    <source>
        <dbReference type="Proteomes" id="UP000544090"/>
    </source>
</evidence>
<dbReference type="AlphaFoldDB" id="A0A7X6HH66"/>
<keyword evidence="2" id="KW-1185">Reference proteome</keyword>
<comment type="caution">
    <text evidence="1">The sequence shown here is derived from an EMBL/GenBank/DDBJ whole genome shotgun (WGS) entry which is preliminary data.</text>
</comment>
<dbReference type="Proteomes" id="UP000544090">
    <property type="component" value="Unassembled WGS sequence"/>
</dbReference>